<evidence type="ECO:0000256" key="1">
    <source>
        <dbReference type="SAM" id="SignalP"/>
    </source>
</evidence>
<keyword evidence="1" id="KW-0732">Signal</keyword>
<reference evidence="2 3" key="1">
    <citation type="submission" date="2023-10" db="EMBL/GenBank/DDBJ databases">
        <title>Hymenobacter endophyticus sp. nov., an isolate from the leaf tissues of wheat.</title>
        <authorList>
            <person name="Dai Y."/>
        </authorList>
    </citation>
    <scope>NUCLEOTIDE SEQUENCE [LARGE SCALE GENOMIC DNA]</scope>
    <source>
        <strain evidence="2 3">ZK17L-C2</strain>
    </source>
</reference>
<dbReference type="Gene3D" id="1.25.40.10">
    <property type="entry name" value="Tetratricopeptide repeat domain"/>
    <property type="match status" value="1"/>
</dbReference>
<protein>
    <submittedName>
        <fullName evidence="2">Tol-pal system protein YbgF</fullName>
    </submittedName>
</protein>
<evidence type="ECO:0000313" key="2">
    <source>
        <dbReference type="EMBL" id="MDU0372029.1"/>
    </source>
</evidence>
<feature type="chain" id="PRO_5047140581" evidence="1">
    <location>
        <begin position="22"/>
        <end position="428"/>
    </location>
</feature>
<sequence>MRIIRHTLALAGLLCALQAPAQQVPAADTSRQVHLANVDVAPAAADTKGWLLLDENIKLELEGAMHNLYNFHYDRAEKQFRSLRRRYPEHPMPYFLMGLTQWWKIMPSNVTNRQYDKVFYAYMDSAITKGERLYEADQNNYEASFLLSAAYGFSARLHAERRDLRLATVYSKRALDYVQRSQQANGLSPEFLFGTALFNYYAVSVADDYPFLRPILLFFPKGNRPLGLQQLRSTAENGFYTGAEARYFLMKILASPKENDEAGALVIARQLAKAYPDNAYFQRYYALLSFNQGEYRECEQISLNILDKLNQGLPGYESFSGRYATYYLGFLQQTKYKNLTKARDYYQRCIVFSEMAEMTKGGYYLYANFNLARIAESQRDLRAAHHYYQVVLKQADRSSPMYTTAKAFLREHRATRLTDTLPAGYSAR</sequence>
<dbReference type="SUPFAM" id="SSF81901">
    <property type="entry name" value="HCP-like"/>
    <property type="match status" value="1"/>
</dbReference>
<accession>A0ABU3TKY1</accession>
<name>A0ABU3TKY1_9BACT</name>
<evidence type="ECO:0000313" key="3">
    <source>
        <dbReference type="Proteomes" id="UP001250698"/>
    </source>
</evidence>
<organism evidence="2 3">
    <name type="scientific">Hymenobacter endophyticus</name>
    <dbReference type="NCBI Taxonomy" id="3076335"/>
    <lineage>
        <taxon>Bacteria</taxon>
        <taxon>Pseudomonadati</taxon>
        <taxon>Bacteroidota</taxon>
        <taxon>Cytophagia</taxon>
        <taxon>Cytophagales</taxon>
        <taxon>Hymenobacteraceae</taxon>
        <taxon>Hymenobacter</taxon>
    </lineage>
</organism>
<dbReference type="RefSeq" id="WP_315999487.1">
    <property type="nucleotide sequence ID" value="NZ_JAWDJT010000012.1"/>
</dbReference>
<comment type="caution">
    <text evidence="2">The sequence shown here is derived from an EMBL/GenBank/DDBJ whole genome shotgun (WGS) entry which is preliminary data.</text>
</comment>
<dbReference type="Proteomes" id="UP001250698">
    <property type="component" value="Unassembled WGS sequence"/>
</dbReference>
<proteinExistence type="predicted"/>
<keyword evidence="3" id="KW-1185">Reference proteome</keyword>
<dbReference type="EMBL" id="JAWDJT010000012">
    <property type="protein sequence ID" value="MDU0372029.1"/>
    <property type="molecule type" value="Genomic_DNA"/>
</dbReference>
<gene>
    <name evidence="2" type="ORF">ROI90_16610</name>
</gene>
<feature type="signal peptide" evidence="1">
    <location>
        <begin position="1"/>
        <end position="21"/>
    </location>
</feature>
<dbReference type="InterPro" id="IPR011990">
    <property type="entry name" value="TPR-like_helical_dom_sf"/>
</dbReference>